<evidence type="ECO:0000313" key="1">
    <source>
        <dbReference type="EMBL" id="QJA97092.1"/>
    </source>
</evidence>
<protein>
    <submittedName>
        <fullName evidence="1">Uncharacterized protein</fullName>
    </submittedName>
</protein>
<reference evidence="1" key="1">
    <citation type="submission" date="2020-03" db="EMBL/GenBank/DDBJ databases">
        <title>The deep terrestrial virosphere.</title>
        <authorList>
            <person name="Holmfeldt K."/>
            <person name="Nilsson E."/>
            <person name="Simone D."/>
            <person name="Lopez-Fernandez M."/>
            <person name="Wu X."/>
            <person name="de Brujin I."/>
            <person name="Lundin D."/>
            <person name="Andersson A."/>
            <person name="Bertilsson S."/>
            <person name="Dopson M."/>
        </authorList>
    </citation>
    <scope>NUCLEOTIDE SEQUENCE</scope>
    <source>
        <strain evidence="1">MM415B06712</strain>
    </source>
</reference>
<accession>A0A6M3LUC0</accession>
<gene>
    <name evidence="1" type="ORF">MM415B06712_0009</name>
</gene>
<proteinExistence type="predicted"/>
<name>A0A6M3LUC0_9ZZZZ</name>
<organism evidence="1">
    <name type="scientific">viral metagenome</name>
    <dbReference type="NCBI Taxonomy" id="1070528"/>
    <lineage>
        <taxon>unclassified sequences</taxon>
        <taxon>metagenomes</taxon>
        <taxon>organismal metagenomes</taxon>
    </lineage>
</organism>
<dbReference type="AlphaFoldDB" id="A0A6M3LUC0"/>
<sequence>MITKEEIIQICRESLDVENLTNSGTDTDKYSFKLYFETVADKISSRLDALVILQLAEEITTVLSNCKTKLQLYRANMDGEYLGGVEYTELIKRIDDLFSKLSK</sequence>
<dbReference type="EMBL" id="MT143461">
    <property type="protein sequence ID" value="QJA97092.1"/>
    <property type="molecule type" value="Genomic_DNA"/>
</dbReference>